<organism evidence="3 4">
    <name type="scientific">Paenibacillus odorifer</name>
    <dbReference type="NCBI Taxonomy" id="189426"/>
    <lineage>
        <taxon>Bacteria</taxon>
        <taxon>Bacillati</taxon>
        <taxon>Bacillota</taxon>
        <taxon>Bacilli</taxon>
        <taxon>Bacillales</taxon>
        <taxon>Paenibacillaceae</taxon>
        <taxon>Paenibacillus</taxon>
    </lineage>
</organism>
<reference evidence="3 4" key="1">
    <citation type="submission" date="2016-10" db="EMBL/GenBank/DDBJ databases">
        <title>Paenibacillus species isolates.</title>
        <authorList>
            <person name="Beno S.M."/>
        </authorList>
    </citation>
    <scope>NUCLEOTIDE SEQUENCE [LARGE SCALE GENOMIC DNA]</scope>
    <source>
        <strain evidence="3 4">FSL H7-0604</strain>
    </source>
</reference>
<dbReference type="EMBL" id="MKQP01000034">
    <property type="protein sequence ID" value="OMD28006.1"/>
    <property type="molecule type" value="Genomic_DNA"/>
</dbReference>
<dbReference type="Pfam" id="PF00248">
    <property type="entry name" value="Aldo_ket_red"/>
    <property type="match status" value="1"/>
</dbReference>
<dbReference type="PANTHER" id="PTHR43625:SF77">
    <property type="entry name" value="ALDO-KETO REDUCTASE"/>
    <property type="match status" value="1"/>
</dbReference>
<protein>
    <submittedName>
        <fullName evidence="3">Aldehyde oxidase</fullName>
    </submittedName>
</protein>
<dbReference type="KEGG" id="pod:PODO_15390"/>
<evidence type="ECO:0000256" key="1">
    <source>
        <dbReference type="ARBA" id="ARBA00023002"/>
    </source>
</evidence>
<dbReference type="InterPro" id="IPR050791">
    <property type="entry name" value="Aldo-Keto_reductase"/>
</dbReference>
<evidence type="ECO:0000313" key="4">
    <source>
        <dbReference type="Proteomes" id="UP000187465"/>
    </source>
</evidence>
<dbReference type="InterPro" id="IPR020471">
    <property type="entry name" value="AKR"/>
</dbReference>
<keyword evidence="1" id="KW-0560">Oxidoreductase</keyword>
<feature type="domain" description="NADP-dependent oxidoreductase" evidence="2">
    <location>
        <begin position="16"/>
        <end position="310"/>
    </location>
</feature>
<dbReference type="PANTHER" id="PTHR43625">
    <property type="entry name" value="AFLATOXIN B1 ALDEHYDE REDUCTASE"/>
    <property type="match status" value="1"/>
</dbReference>
<dbReference type="GeneID" id="31571578"/>
<comment type="caution">
    <text evidence="3">The sequence shown here is derived from an EMBL/GenBank/DDBJ whole genome shotgun (WGS) entry which is preliminary data.</text>
</comment>
<dbReference type="CDD" id="cd19078">
    <property type="entry name" value="AKR_AKR13C1_2"/>
    <property type="match status" value="1"/>
</dbReference>
<gene>
    <name evidence="3" type="ORF">BJP51_02545</name>
</gene>
<dbReference type="RefSeq" id="WP_036677191.1">
    <property type="nucleotide sequence ID" value="NZ_CP009428.1"/>
</dbReference>
<dbReference type="InterPro" id="IPR036812">
    <property type="entry name" value="NAD(P)_OxRdtase_dom_sf"/>
</dbReference>
<dbReference type="Gene3D" id="3.20.20.100">
    <property type="entry name" value="NADP-dependent oxidoreductase domain"/>
    <property type="match status" value="1"/>
</dbReference>
<dbReference type="AlphaFoldDB" id="A0A1R0X3N3"/>
<proteinExistence type="predicted"/>
<dbReference type="GO" id="GO:0016491">
    <property type="term" value="F:oxidoreductase activity"/>
    <property type="evidence" value="ECO:0007669"/>
    <property type="project" value="UniProtKB-KW"/>
</dbReference>
<dbReference type="InterPro" id="IPR023210">
    <property type="entry name" value="NADP_OxRdtase_dom"/>
</dbReference>
<evidence type="ECO:0000313" key="3">
    <source>
        <dbReference type="EMBL" id="OMD28006.1"/>
    </source>
</evidence>
<dbReference type="PRINTS" id="PR00069">
    <property type="entry name" value="ALDKETRDTASE"/>
</dbReference>
<dbReference type="GO" id="GO:0005737">
    <property type="term" value="C:cytoplasm"/>
    <property type="evidence" value="ECO:0007669"/>
    <property type="project" value="TreeGrafter"/>
</dbReference>
<sequence length="321" mass="36034">MQMRKLGNSGLEVSAIGLGCMGMDHAYGKPADRNEMVKLIRRAVELGCNFFDTAAFYGQSNEELVGEALAPQRDQVVIATKFGILGQEAVDGQPQLILNSTPDSIREQIEGSLNRLRVNCIDLYYQHRVDPNVEPEAVAETMKDLIAEGKIKTWGVSNAPIDYMKRAHAVCSITATQNQYSMMWREPEKELFELCEELGIAFIAYSPLGNGFLSGKYTKETKYDEDDYRSFMGRFKPDVIDHNQVLLDLITQVAESKNATPAQVVLAWELAQKPYIIPIPGTTKLNRLEENLYGADLKLTKEDVDRLNEALSKMEIDSTHF</sequence>
<accession>A0A1R0X3N3</accession>
<evidence type="ECO:0000259" key="2">
    <source>
        <dbReference type="Pfam" id="PF00248"/>
    </source>
</evidence>
<name>A0A1R0X3N3_9BACL</name>
<dbReference type="Proteomes" id="UP000187465">
    <property type="component" value="Unassembled WGS sequence"/>
</dbReference>
<dbReference type="SUPFAM" id="SSF51430">
    <property type="entry name" value="NAD(P)-linked oxidoreductase"/>
    <property type="match status" value="1"/>
</dbReference>